<sequence length="124" mass="13941">MFIQPSPIWISSWITEVNRKHCWRVQRLPERTVLMSGGEKRPHVGTMSSDVCISPLLYPIRFQLTGKIMTQSAFVSSVRSCAGNNSQTFLQPPGTRLCNPSLHTSVCRTPWFVFAVRAPLVPLA</sequence>
<protein>
    <submittedName>
        <fullName evidence="1">Uncharacterized protein</fullName>
    </submittedName>
</protein>
<proteinExistence type="predicted"/>
<reference evidence="1" key="3">
    <citation type="submission" date="2025-09" db="UniProtKB">
        <authorList>
            <consortium name="Ensembl"/>
        </authorList>
    </citation>
    <scope>IDENTIFICATION</scope>
</reference>
<reference evidence="1" key="2">
    <citation type="submission" date="2025-08" db="UniProtKB">
        <authorList>
            <consortium name="Ensembl"/>
        </authorList>
    </citation>
    <scope>IDENTIFICATION</scope>
</reference>
<accession>A0AAQ4QT01</accession>
<dbReference type="Ensembl" id="ENSGACT00000068147.1">
    <property type="protein sequence ID" value="ENSGACP00000053628.1"/>
    <property type="gene ID" value="ENSGACG00000032192.1"/>
</dbReference>
<keyword evidence="2" id="KW-1185">Reference proteome</keyword>
<organism evidence="1 2">
    <name type="scientific">Gasterosteus aculeatus aculeatus</name>
    <name type="common">three-spined stickleback</name>
    <dbReference type="NCBI Taxonomy" id="481459"/>
    <lineage>
        <taxon>Eukaryota</taxon>
        <taxon>Metazoa</taxon>
        <taxon>Chordata</taxon>
        <taxon>Craniata</taxon>
        <taxon>Vertebrata</taxon>
        <taxon>Euteleostomi</taxon>
        <taxon>Actinopterygii</taxon>
        <taxon>Neopterygii</taxon>
        <taxon>Teleostei</taxon>
        <taxon>Neoteleostei</taxon>
        <taxon>Acanthomorphata</taxon>
        <taxon>Eupercaria</taxon>
        <taxon>Perciformes</taxon>
        <taxon>Cottioidei</taxon>
        <taxon>Gasterosteales</taxon>
        <taxon>Gasterosteidae</taxon>
        <taxon>Gasterosteus</taxon>
    </lineage>
</organism>
<evidence type="ECO:0000313" key="1">
    <source>
        <dbReference type="Ensembl" id="ENSGACP00000053628.1"/>
    </source>
</evidence>
<evidence type="ECO:0000313" key="2">
    <source>
        <dbReference type="Proteomes" id="UP000007635"/>
    </source>
</evidence>
<name>A0AAQ4QT01_GASAC</name>
<reference evidence="1 2" key="1">
    <citation type="journal article" date="2021" name="G3 (Bethesda)">
        <title>Improved contiguity of the threespine stickleback genome using long-read sequencing.</title>
        <authorList>
            <person name="Nath S."/>
            <person name="Shaw D.E."/>
            <person name="White M.A."/>
        </authorList>
    </citation>
    <scope>NUCLEOTIDE SEQUENCE [LARGE SCALE GENOMIC DNA]</scope>
    <source>
        <strain evidence="1 2">Lake Benthic</strain>
    </source>
</reference>
<dbReference type="AlphaFoldDB" id="A0AAQ4QT01"/>
<dbReference type="Proteomes" id="UP000007635">
    <property type="component" value="Chromosome II"/>
</dbReference>